<evidence type="ECO:0000256" key="5">
    <source>
        <dbReference type="ARBA" id="ARBA00022553"/>
    </source>
</evidence>
<keyword evidence="7 16" id="KW-0812">Transmembrane</keyword>
<dbReference type="SUPFAM" id="SSF47226">
    <property type="entry name" value="Histidine-containing phosphotransfer domain, HPT domain"/>
    <property type="match status" value="1"/>
</dbReference>
<feature type="domain" description="Histidine kinase" evidence="17">
    <location>
        <begin position="281"/>
        <end position="510"/>
    </location>
</feature>
<dbReference type="InterPro" id="IPR036097">
    <property type="entry name" value="HisK_dim/P_sf"/>
</dbReference>
<keyword evidence="5 15" id="KW-0597">Phosphoprotein</keyword>
<dbReference type="PANTHER" id="PTHR45339:SF1">
    <property type="entry name" value="HYBRID SIGNAL TRANSDUCTION HISTIDINE KINASE J"/>
    <property type="match status" value="1"/>
</dbReference>
<feature type="modified residue" description="Phosphohistidine" evidence="14">
    <location>
        <position position="899"/>
    </location>
</feature>
<comment type="caution">
    <text evidence="21">The sequence shown here is derived from an EMBL/GenBank/DDBJ whole genome shotgun (WGS) entry which is preliminary data.</text>
</comment>
<keyword evidence="22" id="KW-1185">Reference proteome</keyword>
<reference evidence="21 22" key="1">
    <citation type="submission" date="2022-07" db="EMBL/GenBank/DDBJ databases">
        <title>Methylomonas rivi sp. nov., Methylomonas rosea sp. nov., Methylomonas aureus sp. nov. and Methylomonas subterranea sp. nov., four novel methanotrophs isolated from a freshwater creek and the deep terrestrial subsurface.</title>
        <authorList>
            <person name="Abin C."/>
            <person name="Sankaranarayanan K."/>
            <person name="Garner C."/>
            <person name="Sindelar R."/>
            <person name="Kotary K."/>
            <person name="Garner R."/>
            <person name="Barclay S."/>
            <person name="Lawson P."/>
            <person name="Krumholz L."/>
        </authorList>
    </citation>
    <scope>NUCLEOTIDE SEQUENCE [LARGE SCALE GENOMIC DNA]</scope>
    <source>
        <strain evidence="21 22">SURF-2</strain>
    </source>
</reference>
<dbReference type="SUPFAM" id="SSF158472">
    <property type="entry name" value="HAMP domain-like"/>
    <property type="match status" value="1"/>
</dbReference>
<dbReference type="Gene3D" id="3.40.50.2300">
    <property type="match status" value="2"/>
</dbReference>
<dbReference type="InterPro" id="IPR008207">
    <property type="entry name" value="Sig_transdc_His_kin_Hpt_dom"/>
</dbReference>
<dbReference type="Pfam" id="PF01627">
    <property type="entry name" value="Hpt"/>
    <property type="match status" value="1"/>
</dbReference>
<dbReference type="EC" id="2.7.13.3" evidence="3"/>
<dbReference type="InterPro" id="IPR036890">
    <property type="entry name" value="HATPase_C_sf"/>
</dbReference>
<dbReference type="CDD" id="cd00088">
    <property type="entry name" value="HPT"/>
    <property type="match status" value="1"/>
</dbReference>
<evidence type="ECO:0000256" key="13">
    <source>
        <dbReference type="ARBA" id="ARBA00023136"/>
    </source>
</evidence>
<keyword evidence="12" id="KW-0902">Two-component regulatory system</keyword>
<feature type="transmembrane region" description="Helical" evidence="16">
    <location>
        <begin position="157"/>
        <end position="182"/>
    </location>
</feature>
<keyword evidence="11 16" id="KW-1133">Transmembrane helix</keyword>
<dbReference type="InterPro" id="IPR003661">
    <property type="entry name" value="HisK_dim/P_dom"/>
</dbReference>
<accession>A0ABT1TKK9</accession>
<dbReference type="SMART" id="SM00073">
    <property type="entry name" value="HPT"/>
    <property type="match status" value="1"/>
</dbReference>
<dbReference type="CDD" id="cd16922">
    <property type="entry name" value="HATPase_EvgS-ArcB-TorS-like"/>
    <property type="match status" value="1"/>
</dbReference>
<dbReference type="InterPro" id="IPR003660">
    <property type="entry name" value="HAMP_dom"/>
</dbReference>
<evidence type="ECO:0000259" key="18">
    <source>
        <dbReference type="PROSITE" id="PS50110"/>
    </source>
</evidence>
<sequence length="954" mass="103928">MQQQRLANLSITGKLHRLQAMTVGLALLFTLIVSSVTQLWHEYHKTLADAQSTGNMIGFNAAAALLFEDSRSAADVLAALRGKPNVIAARLYTASGGLLAQYPLDTALSELPDSLSAAEGQLQAESVNLLSRSVIHPIFQQGDIAGYLYLRLDLRPMWWGLANNFGQICLVMLLAFLLSIFYGRRLAAHVSSPLIRLALLAQQVTRENNYSLRASAEGRDEISQLVKSFNGMISRVQERDAELQRHRDQLEQTIESRTADLLRAVEQARAANAAKSRFLANMSHEIRTPMNGVLGMTEMLLSTPLSAEQRRFTENAHKSGESLLAIINDILDFSKIEAGHLQLENVDFSLHETIEDVVDLFIERARGKKLELSYRIAEDVPDRVKGDPTRLRQILTNLLSNAIKFTGQGGIAVDVCLSDSVGNGKPPDEQANYRVRITVSDTGIGIDEAVLPYLFKPFSQADNSTTRKYGGTGLGLSISKQLVDMMAGEMAVSSRFGAGSAFSFTLPLPASSADRQADSSPESADLTGLKLLLVQDAPANRDSLYDHCLSWGMLADTAANGDMALEMLSRAADNAHPYDLVIIDLKMALADAIELGKRIKSSTEFAAPPLILSGPAQLDVDIDDDFGAARRGGFAAFIRKPIHKTDLYRAMQNAPQAANRSPRAENPLKIVPSARAGRILLAEDNRVNQAVVQAMLQSFGCKVEIVENGLEALRAVELKTYHLLLMDCMMPEMDGYEATREIRRRQDSGRLGRFPIIALTANAIEGDREKCLLAGMDDYLTKPFTRASLQKIISRWTQDKFSVLADADFAVGAETAAGWAAESGQPPMENGHAASASGGTKSAIDAAALEAIRQLDPAAGNGLLIQAIKLYLTQAADLLTSLEQAIDSGDLGDVRSTAHTLKSSSRQMGAFRLAELCARIEHAARNRQADGSDQTLEQIREEWAVVESELARYV</sequence>
<evidence type="ECO:0000256" key="8">
    <source>
        <dbReference type="ARBA" id="ARBA00022741"/>
    </source>
</evidence>
<evidence type="ECO:0000256" key="12">
    <source>
        <dbReference type="ARBA" id="ARBA00023012"/>
    </source>
</evidence>
<dbReference type="InterPro" id="IPR005467">
    <property type="entry name" value="His_kinase_dom"/>
</dbReference>
<dbReference type="Gene3D" id="1.10.287.130">
    <property type="match status" value="1"/>
</dbReference>
<comment type="catalytic activity">
    <reaction evidence="1">
        <text>ATP + protein L-histidine = ADP + protein N-phospho-L-histidine.</text>
        <dbReference type="EC" id="2.7.13.3"/>
    </reaction>
</comment>
<feature type="transmembrane region" description="Helical" evidence="16">
    <location>
        <begin position="20"/>
        <end position="40"/>
    </location>
</feature>
<protein>
    <recommendedName>
        <fullName evidence="3">histidine kinase</fullName>
        <ecNumber evidence="3">2.7.13.3</ecNumber>
    </recommendedName>
</protein>
<dbReference type="SUPFAM" id="SSF52172">
    <property type="entry name" value="CheY-like"/>
    <property type="match status" value="2"/>
</dbReference>
<feature type="modified residue" description="4-aspartylphosphate" evidence="15">
    <location>
        <position position="584"/>
    </location>
</feature>
<evidence type="ECO:0000256" key="4">
    <source>
        <dbReference type="ARBA" id="ARBA00022475"/>
    </source>
</evidence>
<comment type="subcellular location">
    <subcellularLocation>
        <location evidence="2">Cell membrane</location>
        <topology evidence="2">Multi-pass membrane protein</topology>
    </subcellularLocation>
</comment>
<keyword evidence="4" id="KW-1003">Cell membrane</keyword>
<dbReference type="InterPro" id="IPR003594">
    <property type="entry name" value="HATPase_dom"/>
</dbReference>
<dbReference type="Gene3D" id="3.30.565.10">
    <property type="entry name" value="Histidine kinase-like ATPase, C-terminal domain"/>
    <property type="match status" value="1"/>
</dbReference>
<dbReference type="SMART" id="SM00304">
    <property type="entry name" value="HAMP"/>
    <property type="match status" value="1"/>
</dbReference>
<dbReference type="InterPro" id="IPR004358">
    <property type="entry name" value="Sig_transdc_His_kin-like_C"/>
</dbReference>
<name>A0ABT1TKK9_9GAMM</name>
<evidence type="ECO:0000259" key="17">
    <source>
        <dbReference type="PROSITE" id="PS50109"/>
    </source>
</evidence>
<dbReference type="PROSITE" id="PS50110">
    <property type="entry name" value="RESPONSE_REGULATORY"/>
    <property type="match status" value="2"/>
</dbReference>
<dbReference type="SUPFAM" id="SSF55874">
    <property type="entry name" value="ATPase domain of HSP90 chaperone/DNA topoisomerase II/histidine kinase"/>
    <property type="match status" value="1"/>
</dbReference>
<dbReference type="SMART" id="SM00388">
    <property type="entry name" value="HisKA"/>
    <property type="match status" value="1"/>
</dbReference>
<dbReference type="CDD" id="cd17546">
    <property type="entry name" value="REC_hyHK_CKI1_RcsC-like"/>
    <property type="match status" value="1"/>
</dbReference>
<feature type="domain" description="HPt" evidence="20">
    <location>
        <begin position="860"/>
        <end position="953"/>
    </location>
</feature>
<dbReference type="RefSeq" id="WP_256604055.1">
    <property type="nucleotide sequence ID" value="NZ_JANIBJ010000044.1"/>
</dbReference>
<dbReference type="Gene3D" id="6.10.340.10">
    <property type="match status" value="1"/>
</dbReference>
<keyword evidence="10" id="KW-0067">ATP-binding</keyword>
<evidence type="ECO:0000256" key="10">
    <source>
        <dbReference type="ARBA" id="ARBA00022840"/>
    </source>
</evidence>
<evidence type="ECO:0000256" key="15">
    <source>
        <dbReference type="PROSITE-ProRule" id="PRU00169"/>
    </source>
</evidence>
<dbReference type="CDD" id="cd00156">
    <property type="entry name" value="REC"/>
    <property type="match status" value="1"/>
</dbReference>
<evidence type="ECO:0000256" key="6">
    <source>
        <dbReference type="ARBA" id="ARBA00022679"/>
    </source>
</evidence>
<dbReference type="SMART" id="SM00387">
    <property type="entry name" value="HATPase_c"/>
    <property type="match status" value="1"/>
</dbReference>
<dbReference type="Pfam" id="PF00072">
    <property type="entry name" value="Response_reg"/>
    <property type="match status" value="2"/>
</dbReference>
<dbReference type="PANTHER" id="PTHR45339">
    <property type="entry name" value="HYBRID SIGNAL TRANSDUCTION HISTIDINE KINASE J"/>
    <property type="match status" value="1"/>
</dbReference>
<dbReference type="Proteomes" id="UP001524499">
    <property type="component" value="Unassembled WGS sequence"/>
</dbReference>
<keyword evidence="6" id="KW-0808">Transferase</keyword>
<dbReference type="SMART" id="SM00448">
    <property type="entry name" value="REC"/>
    <property type="match status" value="2"/>
</dbReference>
<evidence type="ECO:0000256" key="2">
    <source>
        <dbReference type="ARBA" id="ARBA00004651"/>
    </source>
</evidence>
<dbReference type="Pfam" id="PF17152">
    <property type="entry name" value="CHASE8"/>
    <property type="match status" value="1"/>
</dbReference>
<dbReference type="PRINTS" id="PR00344">
    <property type="entry name" value="BCTRLSENSOR"/>
</dbReference>
<evidence type="ECO:0000256" key="14">
    <source>
        <dbReference type="PROSITE-ProRule" id="PRU00110"/>
    </source>
</evidence>
<evidence type="ECO:0000313" key="22">
    <source>
        <dbReference type="Proteomes" id="UP001524499"/>
    </source>
</evidence>
<feature type="domain" description="HAMP" evidence="19">
    <location>
        <begin position="188"/>
        <end position="241"/>
    </location>
</feature>
<feature type="modified residue" description="4-aspartylphosphate" evidence="15">
    <location>
        <position position="727"/>
    </location>
</feature>
<evidence type="ECO:0000256" key="1">
    <source>
        <dbReference type="ARBA" id="ARBA00000085"/>
    </source>
</evidence>
<dbReference type="InterPro" id="IPR011006">
    <property type="entry name" value="CheY-like_superfamily"/>
</dbReference>
<dbReference type="CDD" id="cd00082">
    <property type="entry name" value="HisKA"/>
    <property type="match status" value="1"/>
</dbReference>
<dbReference type="Pfam" id="PF00672">
    <property type="entry name" value="HAMP"/>
    <property type="match status" value="1"/>
</dbReference>
<organism evidence="21 22">
    <name type="scientific">Methylomonas subterranea</name>
    <dbReference type="NCBI Taxonomy" id="2952225"/>
    <lineage>
        <taxon>Bacteria</taxon>
        <taxon>Pseudomonadati</taxon>
        <taxon>Pseudomonadota</taxon>
        <taxon>Gammaproteobacteria</taxon>
        <taxon>Methylococcales</taxon>
        <taxon>Methylococcaceae</taxon>
        <taxon>Methylomonas</taxon>
    </lineage>
</organism>
<evidence type="ECO:0000313" key="21">
    <source>
        <dbReference type="EMBL" id="MCQ8106012.1"/>
    </source>
</evidence>
<dbReference type="PROSITE" id="PS50894">
    <property type="entry name" value="HPT"/>
    <property type="match status" value="1"/>
</dbReference>
<dbReference type="InterPro" id="IPR036641">
    <property type="entry name" value="HPT_dom_sf"/>
</dbReference>
<dbReference type="InterPro" id="IPR033417">
    <property type="entry name" value="CHASE8"/>
</dbReference>
<dbReference type="PROSITE" id="PS50885">
    <property type="entry name" value="HAMP"/>
    <property type="match status" value="1"/>
</dbReference>
<feature type="domain" description="Response regulatory" evidence="18">
    <location>
        <begin position="530"/>
        <end position="655"/>
    </location>
</feature>
<proteinExistence type="predicted"/>
<dbReference type="SUPFAM" id="SSF47384">
    <property type="entry name" value="Homodimeric domain of signal transducing histidine kinase"/>
    <property type="match status" value="1"/>
</dbReference>
<keyword evidence="8" id="KW-0547">Nucleotide-binding</keyword>
<dbReference type="EMBL" id="JANIBJ010000044">
    <property type="protein sequence ID" value="MCQ8106012.1"/>
    <property type="molecule type" value="Genomic_DNA"/>
</dbReference>
<dbReference type="PROSITE" id="PS50109">
    <property type="entry name" value="HIS_KIN"/>
    <property type="match status" value="1"/>
</dbReference>
<feature type="domain" description="Response regulatory" evidence="18">
    <location>
        <begin position="678"/>
        <end position="797"/>
    </location>
</feature>
<evidence type="ECO:0000256" key="16">
    <source>
        <dbReference type="SAM" id="Phobius"/>
    </source>
</evidence>
<gene>
    <name evidence="21" type="ORF">NP590_18025</name>
</gene>
<evidence type="ECO:0000256" key="11">
    <source>
        <dbReference type="ARBA" id="ARBA00022989"/>
    </source>
</evidence>
<evidence type="ECO:0000259" key="20">
    <source>
        <dbReference type="PROSITE" id="PS50894"/>
    </source>
</evidence>
<evidence type="ECO:0000256" key="7">
    <source>
        <dbReference type="ARBA" id="ARBA00022692"/>
    </source>
</evidence>
<evidence type="ECO:0000256" key="3">
    <source>
        <dbReference type="ARBA" id="ARBA00012438"/>
    </source>
</evidence>
<dbReference type="Pfam" id="PF00512">
    <property type="entry name" value="HisKA"/>
    <property type="match status" value="1"/>
</dbReference>
<dbReference type="Pfam" id="PF02518">
    <property type="entry name" value="HATPase_c"/>
    <property type="match status" value="1"/>
</dbReference>
<dbReference type="InterPro" id="IPR001789">
    <property type="entry name" value="Sig_transdc_resp-reg_receiver"/>
</dbReference>
<evidence type="ECO:0000259" key="19">
    <source>
        <dbReference type="PROSITE" id="PS50885"/>
    </source>
</evidence>
<evidence type="ECO:0000256" key="9">
    <source>
        <dbReference type="ARBA" id="ARBA00022777"/>
    </source>
</evidence>
<dbReference type="CDD" id="cd06225">
    <property type="entry name" value="HAMP"/>
    <property type="match status" value="1"/>
</dbReference>
<dbReference type="Gene3D" id="1.20.120.160">
    <property type="entry name" value="HPT domain"/>
    <property type="match status" value="1"/>
</dbReference>
<keyword evidence="13 16" id="KW-0472">Membrane</keyword>
<keyword evidence="9" id="KW-0418">Kinase</keyword>